<keyword evidence="1" id="KW-0479">Metal-binding</keyword>
<keyword evidence="1" id="KW-0863">Zinc-finger</keyword>
<feature type="compositionally biased region" description="Low complexity" evidence="2">
    <location>
        <begin position="62"/>
        <end position="73"/>
    </location>
</feature>
<keyword evidence="5" id="KW-1185">Reference proteome</keyword>
<dbReference type="PROSITE" id="PS50089">
    <property type="entry name" value="ZF_RING_2"/>
    <property type="match status" value="1"/>
</dbReference>
<dbReference type="EMBL" id="VFQX01000022">
    <property type="protein sequence ID" value="KAF0980039.1"/>
    <property type="molecule type" value="Genomic_DNA"/>
</dbReference>
<feature type="region of interest" description="Disordered" evidence="2">
    <location>
        <begin position="259"/>
        <end position="397"/>
    </location>
</feature>
<dbReference type="VEuPathDB" id="AmoebaDB:NF0108060"/>
<feature type="compositionally biased region" description="Low complexity" evidence="2">
    <location>
        <begin position="347"/>
        <end position="361"/>
    </location>
</feature>
<feature type="region of interest" description="Disordered" evidence="2">
    <location>
        <begin position="138"/>
        <end position="192"/>
    </location>
</feature>
<feature type="compositionally biased region" description="Polar residues" evidence="2">
    <location>
        <begin position="153"/>
        <end position="175"/>
    </location>
</feature>
<evidence type="ECO:0000256" key="2">
    <source>
        <dbReference type="SAM" id="MobiDB-lite"/>
    </source>
</evidence>
<dbReference type="OrthoDB" id="2122982at2759"/>
<protein>
    <recommendedName>
        <fullName evidence="3">RING-type domain-containing protein</fullName>
    </recommendedName>
</protein>
<feature type="domain" description="RING-type" evidence="3">
    <location>
        <begin position="424"/>
        <end position="475"/>
    </location>
</feature>
<dbReference type="Proteomes" id="UP000444721">
    <property type="component" value="Unassembled WGS sequence"/>
</dbReference>
<dbReference type="RefSeq" id="XP_044564752.1">
    <property type="nucleotide sequence ID" value="XM_044702382.1"/>
</dbReference>
<reference evidence="4 5" key="1">
    <citation type="journal article" date="2019" name="Sci. Rep.">
        <title>Nanopore sequencing improves the draft genome of the human pathogenic amoeba Naegleria fowleri.</title>
        <authorList>
            <person name="Liechti N."/>
            <person name="Schurch N."/>
            <person name="Bruggmann R."/>
            <person name="Wittwer M."/>
        </authorList>
    </citation>
    <scope>NUCLEOTIDE SEQUENCE [LARGE SCALE GENOMIC DNA]</scope>
    <source>
        <strain evidence="4 5">ATCC 30894</strain>
    </source>
</reference>
<sequence>MLVLLLHPPPPPQPPPRTLHCGSVIYGSFKREFNITKGLEDFSTQQLASLVRVLRLNQFNTSSSSSLASSSSSGGPVITQPQQQQNNSSFNNNNTMSPPPLTSTTTPPSNTLKRSHSEFVKEESVEVLDVDDDVEFVGASSSSTMTPPKKLNTKQNSPSLNHHSGGNNQLAQNCMSPPSTPPSSSTLPSQQQGGVFQTSLANNLPSAVTLAAQQHGIDPVSFMTTMHQAQQTSAPFASLLLTSPAGPMSLHNAEIARKQRKLEKEAAKKAKESPSNSTASTPTSSSNNNGNAVISTPSTSGSTPTKTEFTFVDHSTPPSTPTKTPRKSKKKEKEAKTESSQTAHNVSSSPLTATTPASSPLGSPFGSPIGSPFTPLSQSSPFPSQSSSIPSQPTNSEQTLADNTLMQLAESSGEKRKSRFVSQCSSKILDRIQRALKQSGKEKTDFCLVCGHNVHEECLNAWKKFDSNFKCPVCKTSKLGKEQQNVLATSEGYANLSQYQPNTNRYR</sequence>
<dbReference type="VEuPathDB" id="AmoebaDB:FDP41_001192"/>
<feature type="compositionally biased region" description="Basic and acidic residues" evidence="2">
    <location>
        <begin position="259"/>
        <end position="272"/>
    </location>
</feature>
<comment type="caution">
    <text evidence="4">The sequence shown here is derived from an EMBL/GenBank/DDBJ whole genome shotgun (WGS) entry which is preliminary data.</text>
</comment>
<evidence type="ECO:0000313" key="4">
    <source>
        <dbReference type="EMBL" id="KAF0980039.1"/>
    </source>
</evidence>
<dbReference type="InterPro" id="IPR013083">
    <property type="entry name" value="Znf_RING/FYVE/PHD"/>
</dbReference>
<organism evidence="4 5">
    <name type="scientific">Naegleria fowleri</name>
    <name type="common">Brain eating amoeba</name>
    <dbReference type="NCBI Taxonomy" id="5763"/>
    <lineage>
        <taxon>Eukaryota</taxon>
        <taxon>Discoba</taxon>
        <taxon>Heterolobosea</taxon>
        <taxon>Tetramitia</taxon>
        <taxon>Eutetramitia</taxon>
        <taxon>Vahlkampfiidae</taxon>
        <taxon>Naegleria</taxon>
    </lineage>
</organism>
<dbReference type="Gene3D" id="3.30.40.10">
    <property type="entry name" value="Zinc/RING finger domain, C3HC4 (zinc finger)"/>
    <property type="match status" value="1"/>
</dbReference>
<feature type="region of interest" description="Disordered" evidence="2">
    <location>
        <begin position="62"/>
        <end position="124"/>
    </location>
</feature>
<keyword evidence="1" id="KW-0862">Zinc</keyword>
<dbReference type="GeneID" id="68108410"/>
<dbReference type="SUPFAM" id="SSF57850">
    <property type="entry name" value="RING/U-box"/>
    <property type="match status" value="1"/>
</dbReference>
<accession>A0A6A5C414</accession>
<feature type="compositionally biased region" description="Low complexity" evidence="2">
    <location>
        <begin position="371"/>
        <end position="396"/>
    </location>
</feature>
<feature type="compositionally biased region" description="Low complexity" evidence="2">
    <location>
        <begin position="273"/>
        <end position="305"/>
    </location>
</feature>
<evidence type="ECO:0000256" key="1">
    <source>
        <dbReference type="PROSITE-ProRule" id="PRU00175"/>
    </source>
</evidence>
<evidence type="ECO:0000259" key="3">
    <source>
        <dbReference type="PROSITE" id="PS50089"/>
    </source>
</evidence>
<dbReference type="VEuPathDB" id="AmoebaDB:NF0108050"/>
<dbReference type="InterPro" id="IPR001841">
    <property type="entry name" value="Znf_RING"/>
</dbReference>
<dbReference type="AlphaFoldDB" id="A0A6A5C414"/>
<evidence type="ECO:0000313" key="5">
    <source>
        <dbReference type="Proteomes" id="UP000444721"/>
    </source>
</evidence>
<name>A0A6A5C414_NAEFO</name>
<feature type="compositionally biased region" description="Basic and acidic residues" evidence="2">
    <location>
        <begin position="115"/>
        <end position="124"/>
    </location>
</feature>
<gene>
    <name evidence="4" type="ORF">FDP41_001192</name>
</gene>
<proteinExistence type="predicted"/>
<feature type="compositionally biased region" description="Low complexity" evidence="2">
    <location>
        <begin position="80"/>
        <end position="111"/>
    </location>
</feature>
<dbReference type="VEuPathDB" id="AmoebaDB:NfTy_048680"/>
<dbReference type="GO" id="GO:0008270">
    <property type="term" value="F:zinc ion binding"/>
    <property type="evidence" value="ECO:0007669"/>
    <property type="project" value="UniProtKB-KW"/>
</dbReference>